<accession>A0A0F9TEN9</accession>
<organism evidence="1">
    <name type="scientific">marine sediment metagenome</name>
    <dbReference type="NCBI Taxonomy" id="412755"/>
    <lineage>
        <taxon>unclassified sequences</taxon>
        <taxon>metagenomes</taxon>
        <taxon>ecological metagenomes</taxon>
    </lineage>
</organism>
<dbReference type="AlphaFoldDB" id="A0A0F9TEN9"/>
<sequence>MLESKWTREVCKELEGLGAKVVAFVAQKMQEPGIPDRYICHRFWRGFLEFKGATTRLQTNQRMFISAINLRGGNAFVVRYPGFVEDVRGTVLGKFDDGTELLLLLVKLSN</sequence>
<proteinExistence type="predicted"/>
<comment type="caution">
    <text evidence="1">The sequence shown here is derived from an EMBL/GenBank/DDBJ whole genome shotgun (WGS) entry which is preliminary data.</text>
</comment>
<dbReference type="GO" id="GO:0003676">
    <property type="term" value="F:nucleic acid binding"/>
    <property type="evidence" value="ECO:0007669"/>
    <property type="project" value="InterPro"/>
</dbReference>
<protein>
    <recommendedName>
        <fullName evidence="2">VRR-NUC domain-containing protein</fullName>
    </recommendedName>
</protein>
<dbReference type="EMBL" id="LAZR01000274">
    <property type="protein sequence ID" value="KKN77739.1"/>
    <property type="molecule type" value="Genomic_DNA"/>
</dbReference>
<name>A0A0F9TEN9_9ZZZZ</name>
<dbReference type="Gene3D" id="3.40.1350.10">
    <property type="match status" value="1"/>
</dbReference>
<evidence type="ECO:0008006" key="2">
    <source>
        <dbReference type="Google" id="ProtNLM"/>
    </source>
</evidence>
<dbReference type="InterPro" id="IPR011856">
    <property type="entry name" value="tRNA_endonuc-like_dom_sf"/>
</dbReference>
<evidence type="ECO:0000313" key="1">
    <source>
        <dbReference type="EMBL" id="KKN77739.1"/>
    </source>
</evidence>
<reference evidence="1" key="1">
    <citation type="journal article" date="2015" name="Nature">
        <title>Complex archaea that bridge the gap between prokaryotes and eukaryotes.</title>
        <authorList>
            <person name="Spang A."/>
            <person name="Saw J.H."/>
            <person name="Jorgensen S.L."/>
            <person name="Zaremba-Niedzwiedzka K."/>
            <person name="Martijn J."/>
            <person name="Lind A.E."/>
            <person name="van Eijk R."/>
            <person name="Schleper C."/>
            <person name="Guy L."/>
            <person name="Ettema T.J."/>
        </authorList>
    </citation>
    <scope>NUCLEOTIDE SEQUENCE</scope>
</reference>
<gene>
    <name evidence="1" type="ORF">LCGC14_0357130</name>
</gene>